<feature type="domain" description="PCI" evidence="6">
    <location>
        <begin position="1001"/>
        <end position="1168"/>
    </location>
</feature>
<dbReference type="Pfam" id="PF01399">
    <property type="entry name" value="PCI"/>
    <property type="match status" value="1"/>
</dbReference>
<evidence type="ECO:0000313" key="8">
    <source>
        <dbReference type="Proteomes" id="UP001172457"/>
    </source>
</evidence>
<comment type="similarity">
    <text evidence="1">Belongs to the PPR family. PCMP-H subfamily.</text>
</comment>
<keyword evidence="3" id="KW-0677">Repeat</keyword>
<keyword evidence="8" id="KW-1185">Reference proteome</keyword>
<dbReference type="SMART" id="SM00088">
    <property type="entry name" value="PINT"/>
    <property type="match status" value="1"/>
</dbReference>
<dbReference type="AlphaFoldDB" id="A0AA38WEZ7"/>
<evidence type="ECO:0000256" key="5">
    <source>
        <dbReference type="PROSITE-ProRule" id="PRU00708"/>
    </source>
</evidence>
<dbReference type="FunFam" id="1.25.40.10:FF:000285">
    <property type="entry name" value="Pentatricopeptide repeat-containing protein, chloroplastic"/>
    <property type="match status" value="1"/>
</dbReference>
<sequence>MMNERQRLAQLLRVCSKNLFLDQGQQVHGASLTMGYGFDMMINNDLIDMYGKCGKLEIARKVFDKMPQTNVVSWTSLMCGYLNQGNPRSSLLLLCRMGSAMMVKPNEFTFSTNFKACGFIGVPETGMQIHGWCCKTGFEWFPVVGNSMIDMYSKCGRIDAAAQVFDEMPERSLITWNAMIAGYAVGLTGEKSLVLFKEMQVQGNVPDAFTFTSTLKACAGLRELLGGRQIHGFLISSGFQLSQQTIVAGSLIDLYAKSGNLSDAHKVFDQVKSKSVISWTSLVVGYAQEGNLSKAMELYRALRESSIPIDGFVLSSVMAVFADFALVEQGKQMHGYTIKVPFGLDISLGNSVVDMYLKCGLIEDADKFFYEMPKRNVVSWTVMITGYGKHGLGKKAIDIFENMRLENISPDGVTYLAVLSSCSHSGLVEESREYFSRICNDPTIKPHVEHYACMVDLLGRSGRLREARDLIKSMPVKPNSGIWQTLLSACKVHGDLEMGREVGEILLKMDGISTVNYVMMSSIYANAGFWKESESIRNLAKVKGLKKVGGQSWVEIEKTIHFFYNGDERHPLTSRIHKKLQEIEKRLKEEVHYAYEVRFSLHDVEEESKEESLRVHSEKLAIGLVLVHDDGIEKEERRYVRIFKNLRVCGDCHEFIKGLSKISTKVFLVRDANRFHKFENEMAICLSEFVSEDRFPLTLRWVCILCRESDGGQRMCSCGGWFLWQKSGGSNLKTCCFHVVVNGSRSQKFDHRKLKNMGGKVLASFGVAMHEFLLQLFEMPSSYLPATAESLDMASEAKNPSEAITILYRILDNPAAFSEALRVKEQAIAKLSDLLREEGRGEDLRGLLTKLRPFFSLIPKAKTAKIVRGIIDSVAKIPNTTDLQISLCKEMVEWARSEKRTFLRQRVEARLAALLMDSKEYSEALTLLSTLVKEVRRLDDKLLLVDIDLLESKLHFSLRNLPKAKAALTAARTAANAIYVPPAQQGTIDLQSGILHAEEKDYKTAYSYFFEAFEAFNALDDPRAVYSLKYMLLCKIMVNQADDVAGIISSKALKFLGPELDAMKAVADAYSKRSLKLFETALQNFKAQLDEDPIVHRHLSSLYDTLLEQNLCRLIEPFSRVEIAHIAGLIELPVEHVEKKLSQMILDKKFAGTLDQGVGCLIIFDDPKADAIYPATLETIENMGKVVDSLFMRSAKIMV</sequence>
<dbReference type="EMBL" id="JARYMX010000005">
    <property type="protein sequence ID" value="KAJ9549725.1"/>
    <property type="molecule type" value="Genomic_DNA"/>
</dbReference>
<dbReference type="PANTHER" id="PTHR47926:SF504">
    <property type="entry name" value="(WILD MALAYSIAN BANANA) HYPOTHETICAL PROTEIN"/>
    <property type="match status" value="1"/>
</dbReference>
<dbReference type="Pfam" id="PF01535">
    <property type="entry name" value="PPR"/>
    <property type="match status" value="6"/>
</dbReference>
<dbReference type="Gene3D" id="1.25.40.10">
    <property type="entry name" value="Tetratricopeptide repeat domain"/>
    <property type="match status" value="4"/>
</dbReference>
<organism evidence="7 8">
    <name type="scientific">Centaurea solstitialis</name>
    <name type="common">yellow star-thistle</name>
    <dbReference type="NCBI Taxonomy" id="347529"/>
    <lineage>
        <taxon>Eukaryota</taxon>
        <taxon>Viridiplantae</taxon>
        <taxon>Streptophyta</taxon>
        <taxon>Embryophyta</taxon>
        <taxon>Tracheophyta</taxon>
        <taxon>Spermatophyta</taxon>
        <taxon>Magnoliopsida</taxon>
        <taxon>eudicotyledons</taxon>
        <taxon>Gunneridae</taxon>
        <taxon>Pentapetalae</taxon>
        <taxon>asterids</taxon>
        <taxon>campanulids</taxon>
        <taxon>Asterales</taxon>
        <taxon>Asteraceae</taxon>
        <taxon>Carduoideae</taxon>
        <taxon>Cardueae</taxon>
        <taxon>Centaureinae</taxon>
        <taxon>Centaurea</taxon>
    </lineage>
</organism>
<dbReference type="Gene3D" id="1.25.40.570">
    <property type="match status" value="1"/>
</dbReference>
<dbReference type="InterPro" id="IPR032867">
    <property type="entry name" value="DYW_dom"/>
</dbReference>
<evidence type="ECO:0000259" key="6">
    <source>
        <dbReference type="PROSITE" id="PS50250"/>
    </source>
</evidence>
<evidence type="ECO:0000256" key="2">
    <source>
        <dbReference type="ARBA" id="ARBA00007454"/>
    </source>
</evidence>
<dbReference type="GO" id="GO:0008270">
    <property type="term" value="F:zinc ion binding"/>
    <property type="evidence" value="ECO:0007669"/>
    <property type="project" value="InterPro"/>
</dbReference>
<dbReference type="GO" id="GO:0003729">
    <property type="term" value="F:mRNA binding"/>
    <property type="evidence" value="ECO:0007669"/>
    <property type="project" value="UniProtKB-ARBA"/>
</dbReference>
<feature type="repeat" description="PPR" evidence="5">
    <location>
        <begin position="275"/>
        <end position="309"/>
    </location>
</feature>
<evidence type="ECO:0000256" key="4">
    <source>
        <dbReference type="ARBA" id="ARBA00022942"/>
    </source>
</evidence>
<dbReference type="InterPro" id="IPR046960">
    <property type="entry name" value="PPR_At4g14850-like_plant"/>
</dbReference>
<feature type="repeat" description="PPR" evidence="5">
    <location>
        <begin position="376"/>
        <end position="410"/>
    </location>
</feature>
<dbReference type="Pfam" id="PF18503">
    <property type="entry name" value="RPN6_C_helix"/>
    <property type="match status" value="1"/>
</dbReference>
<dbReference type="FunFam" id="1.25.40.10:FF:000196">
    <property type="entry name" value="Pentatricopeptide repeat-containing protein At4g14850"/>
    <property type="match status" value="1"/>
</dbReference>
<dbReference type="Pfam" id="PF13041">
    <property type="entry name" value="PPR_2"/>
    <property type="match status" value="2"/>
</dbReference>
<comment type="similarity">
    <text evidence="2">Belongs to the proteasome subunit S9 family.</text>
</comment>
<dbReference type="Pfam" id="PF20431">
    <property type="entry name" value="E_motif"/>
    <property type="match status" value="1"/>
</dbReference>
<dbReference type="FunFam" id="1.25.40.10:FF:000690">
    <property type="entry name" value="Pentatricopeptide repeat-containing protein"/>
    <property type="match status" value="1"/>
</dbReference>
<feature type="repeat" description="PPR" evidence="5">
    <location>
        <begin position="141"/>
        <end position="175"/>
    </location>
</feature>
<reference evidence="7" key="1">
    <citation type="submission" date="2023-03" db="EMBL/GenBank/DDBJ databases">
        <title>Chromosome-scale reference genome and RAD-based genetic map of yellow starthistle (Centaurea solstitialis) reveal putative structural variation and QTLs associated with invader traits.</title>
        <authorList>
            <person name="Reatini B."/>
            <person name="Cang F.A."/>
            <person name="Jiang Q."/>
            <person name="Mckibben M.T.W."/>
            <person name="Barker M.S."/>
            <person name="Rieseberg L.H."/>
            <person name="Dlugosch K.M."/>
        </authorList>
    </citation>
    <scope>NUCLEOTIDE SEQUENCE</scope>
    <source>
        <strain evidence="7">CAN-66</strain>
        <tissue evidence="7">Leaf</tissue>
    </source>
</reference>
<gene>
    <name evidence="7" type="ORF">OSB04_022268</name>
</gene>
<dbReference type="GO" id="GO:0009451">
    <property type="term" value="P:RNA modification"/>
    <property type="evidence" value="ECO:0007669"/>
    <property type="project" value="InterPro"/>
</dbReference>
<dbReference type="Pfam" id="PF14432">
    <property type="entry name" value="DYW_deaminase"/>
    <property type="match status" value="1"/>
</dbReference>
<comment type="caution">
    <text evidence="7">The sequence shown here is derived from an EMBL/GenBank/DDBJ whole genome shotgun (WGS) entry which is preliminary data.</text>
</comment>
<name>A0AA38WEZ7_9ASTR</name>
<keyword evidence="4" id="KW-0647">Proteasome</keyword>
<dbReference type="SUPFAM" id="SSF46785">
    <property type="entry name" value="Winged helix' DNA-binding domain"/>
    <property type="match status" value="1"/>
</dbReference>
<dbReference type="InterPro" id="IPR002885">
    <property type="entry name" value="PPR_rpt"/>
</dbReference>
<evidence type="ECO:0000313" key="7">
    <source>
        <dbReference type="EMBL" id="KAJ9549725.1"/>
    </source>
</evidence>
<proteinExistence type="inferred from homology"/>
<dbReference type="GO" id="GO:0000502">
    <property type="term" value="C:proteasome complex"/>
    <property type="evidence" value="ECO:0007669"/>
    <property type="project" value="UniProtKB-KW"/>
</dbReference>
<dbReference type="InterPro" id="IPR011990">
    <property type="entry name" value="TPR-like_helical_dom_sf"/>
</dbReference>
<dbReference type="Pfam" id="PF18055">
    <property type="entry name" value="RPN6_N"/>
    <property type="match status" value="1"/>
</dbReference>
<dbReference type="InterPro" id="IPR046848">
    <property type="entry name" value="E_motif"/>
</dbReference>
<dbReference type="PROSITE" id="PS50250">
    <property type="entry name" value="PCI"/>
    <property type="match status" value="1"/>
</dbReference>
<evidence type="ECO:0000256" key="3">
    <source>
        <dbReference type="ARBA" id="ARBA00022737"/>
    </source>
</evidence>
<dbReference type="PROSITE" id="PS51375">
    <property type="entry name" value="PPR"/>
    <property type="match status" value="4"/>
</dbReference>
<dbReference type="FunFam" id="1.25.40.570:FF:000007">
    <property type="entry name" value="26S proteasome non-ATPase regulatory subunit 11"/>
    <property type="match status" value="1"/>
</dbReference>
<dbReference type="Proteomes" id="UP001172457">
    <property type="component" value="Chromosome 5"/>
</dbReference>
<protein>
    <recommendedName>
        <fullName evidence="6">PCI domain-containing protein</fullName>
    </recommendedName>
</protein>
<dbReference type="InterPro" id="IPR000717">
    <property type="entry name" value="PCI_dom"/>
</dbReference>
<dbReference type="InterPro" id="IPR040773">
    <property type="entry name" value="Rpn6_N"/>
</dbReference>
<dbReference type="PANTHER" id="PTHR47926">
    <property type="entry name" value="PENTATRICOPEPTIDE REPEAT-CONTAINING PROTEIN"/>
    <property type="match status" value="1"/>
</dbReference>
<dbReference type="InterPro" id="IPR040780">
    <property type="entry name" value="Rpn6_C_helix"/>
</dbReference>
<evidence type="ECO:0000256" key="1">
    <source>
        <dbReference type="ARBA" id="ARBA00006643"/>
    </source>
</evidence>
<feature type="repeat" description="PPR" evidence="5">
    <location>
        <begin position="39"/>
        <end position="73"/>
    </location>
</feature>
<accession>A0AA38WEZ7</accession>
<dbReference type="SMART" id="SM00753">
    <property type="entry name" value="PAM"/>
    <property type="match status" value="1"/>
</dbReference>
<dbReference type="GO" id="GO:0030163">
    <property type="term" value="P:protein catabolic process"/>
    <property type="evidence" value="ECO:0007669"/>
    <property type="project" value="UniProtKB-ARBA"/>
</dbReference>
<dbReference type="InterPro" id="IPR036390">
    <property type="entry name" value="WH_DNA-bd_sf"/>
</dbReference>
<dbReference type="NCBIfam" id="TIGR00756">
    <property type="entry name" value="PPR"/>
    <property type="match status" value="3"/>
</dbReference>